<gene>
    <name evidence="2" type="ORF">Ocin01_07605</name>
</gene>
<reference evidence="2 3" key="1">
    <citation type="journal article" date="2016" name="Genome Biol. Evol.">
        <title>Gene Family Evolution Reflects Adaptation to Soil Environmental Stressors in the Genome of the Collembolan Orchesella cincta.</title>
        <authorList>
            <person name="Faddeeva-Vakhrusheva A."/>
            <person name="Derks M.F."/>
            <person name="Anvar S.Y."/>
            <person name="Agamennone V."/>
            <person name="Suring W."/>
            <person name="Smit S."/>
            <person name="van Straalen N.M."/>
            <person name="Roelofs D."/>
        </authorList>
    </citation>
    <scope>NUCLEOTIDE SEQUENCE [LARGE SCALE GENOMIC DNA]</scope>
    <source>
        <tissue evidence="2">Mixed pool</tissue>
    </source>
</reference>
<keyword evidence="3" id="KW-1185">Reference proteome</keyword>
<evidence type="ECO:0000313" key="2">
    <source>
        <dbReference type="EMBL" id="ODM99076.1"/>
    </source>
</evidence>
<dbReference type="EMBL" id="LJIJ01000301">
    <property type="protein sequence ID" value="ODM99076.1"/>
    <property type="molecule type" value="Genomic_DNA"/>
</dbReference>
<proteinExistence type="predicted"/>
<organism evidence="2 3">
    <name type="scientific">Orchesella cincta</name>
    <name type="common">Springtail</name>
    <name type="synonym">Podura cincta</name>
    <dbReference type="NCBI Taxonomy" id="48709"/>
    <lineage>
        <taxon>Eukaryota</taxon>
        <taxon>Metazoa</taxon>
        <taxon>Ecdysozoa</taxon>
        <taxon>Arthropoda</taxon>
        <taxon>Hexapoda</taxon>
        <taxon>Collembola</taxon>
        <taxon>Entomobryomorpha</taxon>
        <taxon>Entomobryoidea</taxon>
        <taxon>Orchesellidae</taxon>
        <taxon>Orchesellinae</taxon>
        <taxon>Orchesella</taxon>
    </lineage>
</organism>
<accession>A0A1D2N1A2</accession>
<feature type="coiled-coil region" evidence="1">
    <location>
        <begin position="162"/>
        <end position="189"/>
    </location>
</feature>
<evidence type="ECO:0000313" key="3">
    <source>
        <dbReference type="Proteomes" id="UP000094527"/>
    </source>
</evidence>
<evidence type="ECO:0000256" key="1">
    <source>
        <dbReference type="SAM" id="Coils"/>
    </source>
</evidence>
<comment type="caution">
    <text evidence="2">The sequence shown here is derived from an EMBL/GenBank/DDBJ whole genome shotgun (WGS) entry which is preliminary data.</text>
</comment>
<protein>
    <submittedName>
        <fullName evidence="2">Uncharacterized protein</fullName>
    </submittedName>
</protein>
<dbReference type="AlphaFoldDB" id="A0A1D2N1A2"/>
<name>A0A1D2N1A2_ORCCI</name>
<keyword evidence="1" id="KW-0175">Coiled coil</keyword>
<dbReference type="Proteomes" id="UP000094527">
    <property type="component" value="Unassembled WGS sequence"/>
</dbReference>
<feature type="coiled-coil region" evidence="1">
    <location>
        <begin position="96"/>
        <end position="123"/>
    </location>
</feature>
<sequence length="206" mass="24203">MSYLLQQALQIHSKEKEVLMVENRICKSQYAWLQSVVTIQRIIRHIYVGEIKWMEQRQKAREPLIAKFNGDAEALCSWMKQGNKIGEKQVGARAKRSDLLARLNKASESLDKVEAKRNGEESLPNFEELSNMSAEERMELVIHWLKGEQLIRSWKAIFENFKTEWDQLNNEQEEEIEFYTQRVAELCQRLDNHTQSTTEKAESLCL</sequence>